<feature type="region of interest" description="Disordered" evidence="1">
    <location>
        <begin position="1"/>
        <end position="24"/>
    </location>
</feature>
<protein>
    <recommendedName>
        <fullName evidence="2">Putative plant transposon protein domain-containing protein</fullName>
    </recommendedName>
</protein>
<dbReference type="Proteomes" id="UP000075243">
    <property type="component" value="Chromosome 1"/>
</dbReference>
<evidence type="ECO:0000259" key="2">
    <source>
        <dbReference type="Pfam" id="PF20167"/>
    </source>
</evidence>
<dbReference type="InterPro" id="IPR046796">
    <property type="entry name" value="Transposase_32_dom"/>
</dbReference>
<feature type="domain" description="Putative plant transposon protein" evidence="2">
    <location>
        <begin position="67"/>
        <end position="211"/>
    </location>
</feature>
<evidence type="ECO:0000313" key="3">
    <source>
        <dbReference type="EMBL" id="KYP76694.1"/>
    </source>
</evidence>
<dbReference type="EMBL" id="CM003603">
    <property type="protein sequence ID" value="KYP76694.1"/>
    <property type="molecule type" value="Genomic_DNA"/>
</dbReference>
<dbReference type="AlphaFoldDB" id="A0A151UBN8"/>
<keyword evidence="4" id="KW-1185">Reference proteome</keyword>
<proteinExistence type="predicted"/>
<reference evidence="3 4" key="1">
    <citation type="journal article" date="2012" name="Nat. Biotechnol.">
        <title>Draft genome sequence of pigeonpea (Cajanus cajan), an orphan legume crop of resource-poor farmers.</title>
        <authorList>
            <person name="Varshney R.K."/>
            <person name="Chen W."/>
            <person name="Li Y."/>
            <person name="Bharti A.K."/>
            <person name="Saxena R.K."/>
            <person name="Schlueter J.A."/>
            <person name="Donoghue M.T."/>
            <person name="Azam S."/>
            <person name="Fan G."/>
            <person name="Whaley A.M."/>
            <person name="Farmer A.D."/>
            <person name="Sheridan J."/>
            <person name="Iwata A."/>
            <person name="Tuteja R."/>
            <person name="Penmetsa R.V."/>
            <person name="Wu W."/>
            <person name="Upadhyaya H.D."/>
            <person name="Yang S.P."/>
            <person name="Shah T."/>
            <person name="Saxena K.B."/>
            <person name="Michael T."/>
            <person name="McCombie W.R."/>
            <person name="Yang B."/>
            <person name="Zhang G."/>
            <person name="Yang H."/>
            <person name="Wang J."/>
            <person name="Spillane C."/>
            <person name="Cook D.R."/>
            <person name="May G.D."/>
            <person name="Xu X."/>
            <person name="Jackson S.A."/>
        </authorList>
    </citation>
    <scope>NUCLEOTIDE SEQUENCE [LARGE SCALE GENOMIC DNA]</scope>
    <source>
        <strain evidence="4">cv. Asha</strain>
    </source>
</reference>
<name>A0A151UBN8_CAJCA</name>
<accession>A0A151UBN8</accession>
<organism evidence="3 4">
    <name type="scientific">Cajanus cajan</name>
    <name type="common">Pigeon pea</name>
    <name type="synonym">Cajanus indicus</name>
    <dbReference type="NCBI Taxonomy" id="3821"/>
    <lineage>
        <taxon>Eukaryota</taxon>
        <taxon>Viridiplantae</taxon>
        <taxon>Streptophyta</taxon>
        <taxon>Embryophyta</taxon>
        <taxon>Tracheophyta</taxon>
        <taxon>Spermatophyta</taxon>
        <taxon>Magnoliopsida</taxon>
        <taxon>eudicotyledons</taxon>
        <taxon>Gunneridae</taxon>
        <taxon>Pentapetalae</taxon>
        <taxon>rosids</taxon>
        <taxon>fabids</taxon>
        <taxon>Fabales</taxon>
        <taxon>Fabaceae</taxon>
        <taxon>Papilionoideae</taxon>
        <taxon>50 kb inversion clade</taxon>
        <taxon>NPAAA clade</taxon>
        <taxon>indigoferoid/millettioid clade</taxon>
        <taxon>Phaseoleae</taxon>
        <taxon>Cajanus</taxon>
    </lineage>
</organism>
<dbReference type="OMA" id="VETTICM"/>
<dbReference type="Gramene" id="C.cajan_20341.t">
    <property type="protein sequence ID" value="C.cajan_20341.t.cds1"/>
    <property type="gene ID" value="C.cajan_20341"/>
</dbReference>
<dbReference type="Pfam" id="PF20167">
    <property type="entry name" value="Transposase_32"/>
    <property type="match status" value="1"/>
</dbReference>
<gene>
    <name evidence="3" type="ORF">KK1_020946</name>
</gene>
<sequence length="211" mass="24459">MASSSKRPRAGQLGQPPRKPSQPYSNLFLAERNETHFESISSMKFIWERRVELEDNEVPEFQAELHRRQWDKLGSYPLPANIAVVKEFYANALRLEEGIAPFTSYVRGVRVPYDARTITQFLGTELRADEVSEYGNYTIDTMDPAVVETTICMPGRGFHRNRSQQPLHVKCRDLLPVVRIWYALVHANILPCSHVSNLHWTRSMLMYYIMT</sequence>
<evidence type="ECO:0000313" key="4">
    <source>
        <dbReference type="Proteomes" id="UP000075243"/>
    </source>
</evidence>
<evidence type="ECO:0000256" key="1">
    <source>
        <dbReference type="SAM" id="MobiDB-lite"/>
    </source>
</evidence>